<keyword evidence="2" id="KW-1185">Reference proteome</keyword>
<evidence type="ECO:0000313" key="1">
    <source>
        <dbReference type="EMBL" id="QDU74748.1"/>
    </source>
</evidence>
<dbReference type="Proteomes" id="UP000318626">
    <property type="component" value="Chromosome"/>
</dbReference>
<gene>
    <name evidence="1" type="ORF">Pan97_17610</name>
</gene>
<sequence length="61" mass="7001">MRVFGLKSMQAVWNVSFTIALQSDPRFVEPKPIELQPGHLLQMLWIAFAVDGHLRCCVFDI</sequence>
<dbReference type="KEGG" id="bvo:Pan97_17610"/>
<proteinExistence type="predicted"/>
<evidence type="ECO:0000313" key="2">
    <source>
        <dbReference type="Proteomes" id="UP000318626"/>
    </source>
</evidence>
<organism evidence="1 2">
    <name type="scientific">Bremerella volcania</name>
    <dbReference type="NCBI Taxonomy" id="2527984"/>
    <lineage>
        <taxon>Bacteria</taxon>
        <taxon>Pseudomonadati</taxon>
        <taxon>Planctomycetota</taxon>
        <taxon>Planctomycetia</taxon>
        <taxon>Pirellulales</taxon>
        <taxon>Pirellulaceae</taxon>
        <taxon>Bremerella</taxon>
    </lineage>
</organism>
<reference evidence="2" key="1">
    <citation type="submission" date="2019-02" db="EMBL/GenBank/DDBJ databases">
        <title>Deep-cultivation of Planctomycetes and their phenomic and genomic characterization uncovers novel biology.</title>
        <authorList>
            <person name="Wiegand S."/>
            <person name="Jogler M."/>
            <person name="Boedeker C."/>
            <person name="Pinto D."/>
            <person name="Vollmers J."/>
            <person name="Rivas-Marin E."/>
            <person name="Kohn T."/>
            <person name="Peeters S.H."/>
            <person name="Heuer A."/>
            <person name="Rast P."/>
            <person name="Oberbeckmann S."/>
            <person name="Bunk B."/>
            <person name="Jeske O."/>
            <person name="Meyerdierks A."/>
            <person name="Storesund J.E."/>
            <person name="Kallscheuer N."/>
            <person name="Luecker S."/>
            <person name="Lage O.M."/>
            <person name="Pohl T."/>
            <person name="Merkel B.J."/>
            <person name="Hornburger P."/>
            <person name="Mueller R.-W."/>
            <person name="Bruemmer F."/>
            <person name="Labrenz M."/>
            <person name="Spormann A.M."/>
            <person name="Op den Camp H."/>
            <person name="Overmann J."/>
            <person name="Amann R."/>
            <person name="Jetten M.S.M."/>
            <person name="Mascher T."/>
            <person name="Medema M.H."/>
            <person name="Devos D.P."/>
            <person name="Kaster A.-K."/>
            <person name="Ovreas L."/>
            <person name="Rohde M."/>
            <person name="Galperin M.Y."/>
            <person name="Jogler C."/>
        </authorList>
    </citation>
    <scope>NUCLEOTIDE SEQUENCE [LARGE SCALE GENOMIC DNA]</scope>
    <source>
        <strain evidence="2">Pan97</strain>
    </source>
</reference>
<protein>
    <submittedName>
        <fullName evidence="1">Uncharacterized protein</fullName>
    </submittedName>
</protein>
<accession>A0A518C6A1</accession>
<dbReference type="AlphaFoldDB" id="A0A518C6A1"/>
<name>A0A518C6A1_9BACT</name>
<dbReference type="EMBL" id="CP036289">
    <property type="protein sequence ID" value="QDU74748.1"/>
    <property type="molecule type" value="Genomic_DNA"/>
</dbReference>